<sequence length="64" mass="6952">MDRPTGPSRRGLVLLFVLTLVGAISQANTVFSSTPNTASLILFAAFSFASVLLLWQLFQQNRPA</sequence>
<proteinExistence type="predicted"/>
<evidence type="ECO:0000313" key="2">
    <source>
        <dbReference type="EMBL" id="MRW96180.1"/>
    </source>
</evidence>
<evidence type="ECO:0000313" key="3">
    <source>
        <dbReference type="Proteomes" id="UP000443423"/>
    </source>
</evidence>
<organism evidence="2 3">
    <name type="scientific">Haloferax marinum</name>
    <dbReference type="NCBI Taxonomy" id="2666143"/>
    <lineage>
        <taxon>Archaea</taxon>
        <taxon>Methanobacteriati</taxon>
        <taxon>Methanobacteriota</taxon>
        <taxon>Stenosarchaea group</taxon>
        <taxon>Halobacteria</taxon>
        <taxon>Halobacteriales</taxon>
        <taxon>Haloferacaceae</taxon>
        <taxon>Haloferax</taxon>
    </lineage>
</organism>
<name>A0A6A8G4M4_9EURY</name>
<comment type="caution">
    <text evidence="2">The sequence shown here is derived from an EMBL/GenBank/DDBJ whole genome shotgun (WGS) entry which is preliminary data.</text>
</comment>
<reference evidence="2 3" key="1">
    <citation type="submission" date="2019-11" db="EMBL/GenBank/DDBJ databases">
        <title>Whole genome sequence of Haloferax sp. MBLA0078.</title>
        <authorList>
            <person name="Seo M.-J."/>
            <person name="Cho E.-S."/>
        </authorList>
    </citation>
    <scope>NUCLEOTIDE SEQUENCE [LARGE SCALE GENOMIC DNA]</scope>
    <source>
        <strain evidence="2 3">MBLA0078</strain>
    </source>
</reference>
<keyword evidence="1" id="KW-0472">Membrane</keyword>
<keyword evidence="3" id="KW-1185">Reference proteome</keyword>
<feature type="transmembrane region" description="Helical" evidence="1">
    <location>
        <begin position="37"/>
        <end position="58"/>
    </location>
</feature>
<gene>
    <name evidence="2" type="ORF">GJR99_06270</name>
</gene>
<keyword evidence="1" id="KW-1133">Transmembrane helix</keyword>
<protein>
    <submittedName>
        <fullName evidence="2">Uncharacterized protein</fullName>
    </submittedName>
</protein>
<dbReference type="EMBL" id="WKJQ01000001">
    <property type="protein sequence ID" value="MRW96180.1"/>
    <property type="molecule type" value="Genomic_DNA"/>
</dbReference>
<accession>A0A6A8G4M4</accession>
<dbReference type="RefSeq" id="WP_151110347.1">
    <property type="nucleotide sequence ID" value="NZ_WKJQ01000001.1"/>
</dbReference>
<keyword evidence="1" id="KW-0812">Transmembrane</keyword>
<dbReference type="Proteomes" id="UP000443423">
    <property type="component" value="Unassembled WGS sequence"/>
</dbReference>
<evidence type="ECO:0000256" key="1">
    <source>
        <dbReference type="SAM" id="Phobius"/>
    </source>
</evidence>
<dbReference type="AlphaFoldDB" id="A0A6A8G4M4"/>